<dbReference type="InterPro" id="IPR013320">
    <property type="entry name" value="ConA-like_dom_sf"/>
</dbReference>
<dbReference type="AlphaFoldDB" id="A0A2V2UYD0"/>
<proteinExistence type="predicted"/>
<dbReference type="VEuPathDB" id="TriTrypDB:BCY84_06522"/>
<feature type="domain" description="Sialidase" evidence="3">
    <location>
        <begin position="101"/>
        <end position="437"/>
    </location>
</feature>
<dbReference type="InterPro" id="IPR008377">
    <property type="entry name" value="Sialidase_trypan"/>
</dbReference>
<dbReference type="VEuPathDB" id="TriTrypDB:C3747_11g201"/>
<protein>
    <submittedName>
        <fullName evidence="5">Putative trans-sialidase, Group VIII</fullName>
    </submittedName>
</protein>
<dbReference type="VEuPathDB" id="TriTrypDB:TcYC6_0130730"/>
<dbReference type="Pfam" id="PF11052">
    <property type="entry name" value="Tr-sialidase_C"/>
    <property type="match status" value="1"/>
</dbReference>
<dbReference type="SUPFAM" id="SSF50939">
    <property type="entry name" value="Sialidases"/>
    <property type="match status" value="1"/>
</dbReference>
<feature type="domain" description="Trans-sialidase C-terminal" evidence="4">
    <location>
        <begin position="497"/>
        <end position="698"/>
    </location>
</feature>
<dbReference type="InterPro" id="IPR055239">
    <property type="entry name" value="TS_C"/>
</dbReference>
<evidence type="ECO:0000313" key="6">
    <source>
        <dbReference type="Proteomes" id="UP000246121"/>
    </source>
</evidence>
<dbReference type="VEuPathDB" id="TriTrypDB:TCDM_12575"/>
<dbReference type="VEuPathDB" id="TriTrypDB:TcCLB.508515.150"/>
<dbReference type="VEuPathDB" id="TriTrypDB:C4B63_62g98"/>
<organism evidence="5 6">
    <name type="scientific">Trypanosoma cruzi</name>
    <dbReference type="NCBI Taxonomy" id="5693"/>
    <lineage>
        <taxon>Eukaryota</taxon>
        <taxon>Discoba</taxon>
        <taxon>Euglenozoa</taxon>
        <taxon>Kinetoplastea</taxon>
        <taxon>Metakinetoplastina</taxon>
        <taxon>Trypanosomatida</taxon>
        <taxon>Trypanosomatidae</taxon>
        <taxon>Trypanosoma</taxon>
        <taxon>Schizotrypanum</taxon>
    </lineage>
</organism>
<feature type="compositionally biased region" description="Basic and acidic residues" evidence="1">
    <location>
        <begin position="27"/>
        <end position="36"/>
    </location>
</feature>
<dbReference type="InterPro" id="IPR036278">
    <property type="entry name" value="Sialidase_sf"/>
</dbReference>
<feature type="compositionally biased region" description="Basic and acidic residues" evidence="1">
    <location>
        <begin position="737"/>
        <end position="762"/>
    </location>
</feature>
<name>A0A2V2UYD0_TRYCR</name>
<feature type="domain" description="DUF3676" evidence="2">
    <location>
        <begin position="729"/>
        <end position="958"/>
    </location>
</feature>
<feature type="compositionally biased region" description="Polar residues" evidence="1">
    <location>
        <begin position="842"/>
        <end position="851"/>
    </location>
</feature>
<accession>A0A2V2UYD0</accession>
<dbReference type="VEuPathDB" id="TriTrypDB:TcCLB.506537.200"/>
<evidence type="ECO:0000259" key="2">
    <source>
        <dbReference type="Pfam" id="PF12429"/>
    </source>
</evidence>
<reference evidence="5 6" key="1">
    <citation type="journal article" date="2018" name="Microb. Genom.">
        <title>Expanding an expanded genome: long-read sequencing of Trypanosoma cruzi.</title>
        <authorList>
            <person name="Berna L."/>
            <person name="Rodriguez M."/>
            <person name="Chiribao M.L."/>
            <person name="Parodi-Talice A."/>
            <person name="Pita S."/>
            <person name="Rijo G."/>
            <person name="Alvarez-Valin F."/>
            <person name="Robello C."/>
        </authorList>
    </citation>
    <scope>NUCLEOTIDE SEQUENCE [LARGE SCALE GENOMIC DNA]</scope>
    <source>
        <strain evidence="5 6">Dm28c</strain>
    </source>
</reference>
<feature type="compositionally biased region" description="Polar residues" evidence="1">
    <location>
        <begin position="800"/>
        <end position="812"/>
    </location>
</feature>
<dbReference type="Gene3D" id="2.60.120.200">
    <property type="match status" value="1"/>
</dbReference>
<dbReference type="VEuPathDB" id="TriTrypDB:TcBrA4_0141470"/>
<feature type="region of interest" description="Disordered" evidence="1">
    <location>
        <begin position="718"/>
        <end position="1000"/>
    </location>
</feature>
<feature type="compositionally biased region" description="Low complexity" evidence="1">
    <location>
        <begin position="778"/>
        <end position="790"/>
    </location>
</feature>
<sequence>MLSRVAAVKAPRTHNRRGVTGSRGRRREGGESERQRPNMSRRVFAFAVLLLLFVMMCCTGEAASAEASNVKEAVKALEGTTRIDATWKDVEINTESASLRVPSLVEVQGHVFAIAEARCKDGDKCSEVGFTRIASKYLGLNFDSGPTDILTADASIFGADLLKEGSEGINTANGITRPTTLVLGESVYVLLGNYSHKKQQVGGKNERGLLLVKGTLADEGEKKKIKWNETLVVEPQGTGYSGSLTELIGGGGSGAVMREGTLVFPMQAKDSGGTSFLLSMSFDPSDKKWKFSQKKPGNGCRDPTLVKWKKYKGDERLFMMAHCAGGYYDVYMSTPSGVNWNSDRVPITRVWGNSHNRKGHGVQSGSATVIVEEKEVMLITAPVYPKEENEGGKGRLHLWVTDTARVHDVGPVSREGDDAAASSLLIKDNNELISLYENKKEDGAYNLVALRLTEKLERIKEVVKTWAALDSAFESCSSDSSATVGLPKKGMCNGTVPTDELVGFLSGNSTRSEWKDEYLGVNATVTNGEPRVPNGLTFKGSGAGAVWPVGDMGQTVPYYFANNEFTLVATVSIHEVPQSGSIPAPLIGVRMNDTKGTVLFGLSYTHDKKWLAISEDPATSKLVDEWEPNKTYQVGLRMNTDCWIAFVDRVEIDCTEYNARLFDSHRISHFYIGGDSKNRSATGGHVTVTNVMLYNEKLLEGDLRKLHASKVTIPSVGVEEQSKGQAASTGALVAPESRSEESDSSHEKLTGDDTEKPEEESVHTLVPAASSSTDVAGSSISEPATATESAEASRSEDNAQFHQGETAQQATLNEDYKSMQRGSDVQPQEPQSAELTVFNDVEGSSESNDTQPPEEEGEANDRSGKSTSSVGASSDMDTATETVDSEQQVQHSTELSAENEGLRSTGTGTTDAGQSFSPEARDGNSERKMNSDSSLTPSKSDAETTSAEDTDDISRTEGDEFPVENGEEMPQTVDTAPENTNTTPGETAIPSESNTTTPSDTEILLENGKFGDLLAMGEFSESTVHGCVSRVLLLLLLGLWGTAALC</sequence>
<dbReference type="VEuPathDB" id="TriTrypDB:TcCL_Unassigned04493"/>
<comment type="caution">
    <text evidence="5">The sequence shown here is derived from an EMBL/GenBank/DDBJ whole genome shotgun (WGS) entry which is preliminary data.</text>
</comment>
<dbReference type="VEuPathDB" id="TriTrypDB:Tc_MARK_6610"/>
<evidence type="ECO:0000259" key="4">
    <source>
        <dbReference type="Pfam" id="PF22925"/>
    </source>
</evidence>
<dbReference type="Pfam" id="PF13859">
    <property type="entry name" value="BNR_3"/>
    <property type="match status" value="1"/>
</dbReference>
<dbReference type="GO" id="GO:0004308">
    <property type="term" value="F:exo-alpha-sialidase activity"/>
    <property type="evidence" value="ECO:0007669"/>
    <property type="project" value="InterPro"/>
</dbReference>
<dbReference type="InterPro" id="IPR022144">
    <property type="entry name" value="DUF3676"/>
</dbReference>
<dbReference type="VEuPathDB" id="TriTrypDB:TCSYLVIO_009920"/>
<dbReference type="InterPro" id="IPR021287">
    <property type="entry name" value="Trans-sialidase_CS"/>
</dbReference>
<dbReference type="PRINTS" id="PR01803">
    <property type="entry name" value="TCSIALIDASE"/>
</dbReference>
<feature type="compositionally biased region" description="Polar residues" evidence="1">
    <location>
        <begin position="875"/>
        <end position="917"/>
    </location>
</feature>
<dbReference type="EMBL" id="PRFA01000062">
    <property type="protein sequence ID" value="PWU89225.1"/>
    <property type="molecule type" value="Genomic_DNA"/>
</dbReference>
<feature type="compositionally biased region" description="Basic and acidic residues" evidence="1">
    <location>
        <begin position="919"/>
        <end position="930"/>
    </location>
</feature>
<dbReference type="Pfam" id="PF12429">
    <property type="entry name" value="DUF3676"/>
    <property type="match status" value="1"/>
</dbReference>
<dbReference type="VEuPathDB" id="TriTrypDB:ECC02_003537"/>
<feature type="compositionally biased region" description="Polar residues" evidence="1">
    <location>
        <begin position="972"/>
        <end position="1000"/>
    </location>
</feature>
<dbReference type="Pfam" id="PF22925">
    <property type="entry name" value="TS_C"/>
    <property type="match status" value="1"/>
</dbReference>
<dbReference type="VEuPathDB" id="TriTrypDB:TcCLB.510093.20"/>
<feature type="region of interest" description="Disordered" evidence="1">
    <location>
        <begin position="1"/>
        <end position="36"/>
    </location>
</feature>
<dbReference type="InterPro" id="IPR011040">
    <property type="entry name" value="Sialidase"/>
</dbReference>
<gene>
    <name evidence="5" type="ORF">C4B63_62g98</name>
</gene>
<dbReference type="VEuPathDB" id="TriTrypDB:TcG_09794"/>
<dbReference type="Gene3D" id="2.120.10.10">
    <property type="match status" value="1"/>
</dbReference>
<feature type="compositionally biased region" description="Polar residues" evidence="1">
    <location>
        <begin position="820"/>
        <end position="834"/>
    </location>
</feature>
<dbReference type="SUPFAM" id="SSF49899">
    <property type="entry name" value="Concanavalin A-like lectins/glucanases"/>
    <property type="match status" value="1"/>
</dbReference>
<evidence type="ECO:0000313" key="5">
    <source>
        <dbReference type="EMBL" id="PWU89225.1"/>
    </source>
</evidence>
<dbReference type="CDD" id="cd15482">
    <property type="entry name" value="Sialidase_non-viral"/>
    <property type="match status" value="1"/>
</dbReference>
<evidence type="ECO:0000256" key="1">
    <source>
        <dbReference type="SAM" id="MobiDB-lite"/>
    </source>
</evidence>
<evidence type="ECO:0000259" key="3">
    <source>
        <dbReference type="Pfam" id="PF13859"/>
    </source>
</evidence>
<dbReference type="Proteomes" id="UP000246121">
    <property type="component" value="Unassembled WGS sequence"/>
</dbReference>
<feature type="compositionally biased region" description="Low complexity" evidence="1">
    <location>
        <begin position="865"/>
        <end position="874"/>
    </location>
</feature>